<proteinExistence type="predicted"/>
<evidence type="ECO:0000313" key="4">
    <source>
        <dbReference type="Proteomes" id="UP000008744"/>
    </source>
</evidence>
<organism evidence="4">
    <name type="scientific">Drosophila persimilis</name>
    <name type="common">Fruit fly</name>
    <dbReference type="NCBI Taxonomy" id="7234"/>
    <lineage>
        <taxon>Eukaryota</taxon>
        <taxon>Metazoa</taxon>
        <taxon>Ecdysozoa</taxon>
        <taxon>Arthropoda</taxon>
        <taxon>Hexapoda</taxon>
        <taxon>Insecta</taxon>
        <taxon>Pterygota</taxon>
        <taxon>Neoptera</taxon>
        <taxon>Endopterygota</taxon>
        <taxon>Diptera</taxon>
        <taxon>Brachycera</taxon>
        <taxon>Muscomorpha</taxon>
        <taxon>Ephydroidea</taxon>
        <taxon>Drosophilidae</taxon>
        <taxon>Drosophila</taxon>
        <taxon>Sophophora</taxon>
    </lineage>
</organism>
<dbReference type="OrthoDB" id="277011at2759"/>
<dbReference type="Proteomes" id="UP000008744">
    <property type="component" value="Unassembled WGS sequence"/>
</dbReference>
<keyword evidence="1" id="KW-1133">Transmembrane helix</keyword>
<accession>B4G8S3</accession>
<dbReference type="PhylomeDB" id="B4G8S3"/>
<dbReference type="Gene3D" id="3.40.50.1000">
    <property type="entry name" value="HAD superfamily/HAD-like"/>
    <property type="match status" value="1"/>
</dbReference>
<dbReference type="KEGG" id="dpe:6589082"/>
<evidence type="ECO:0000313" key="3">
    <source>
        <dbReference type="EMBL" id="EDW28753.1"/>
    </source>
</evidence>
<feature type="domain" description="FCP1 homology" evidence="2">
    <location>
        <begin position="69"/>
        <end position="240"/>
    </location>
</feature>
<dbReference type="SMART" id="SM00577">
    <property type="entry name" value="CPDc"/>
    <property type="match status" value="1"/>
</dbReference>
<dbReference type="PANTHER" id="PTHR12210">
    <property type="entry name" value="DULLARD PROTEIN PHOSPHATASE"/>
    <property type="match status" value="1"/>
</dbReference>
<evidence type="ECO:0000256" key="1">
    <source>
        <dbReference type="SAM" id="Phobius"/>
    </source>
</evidence>
<dbReference type="NCBIfam" id="TIGR02251">
    <property type="entry name" value="HIF-SF_euk"/>
    <property type="match status" value="1"/>
</dbReference>
<evidence type="ECO:0000259" key="2">
    <source>
        <dbReference type="PROSITE" id="PS50969"/>
    </source>
</evidence>
<dbReference type="AlphaFoldDB" id="B4G8S3"/>
<dbReference type="SMR" id="B4G8S3"/>
<dbReference type="SUPFAM" id="SSF56784">
    <property type="entry name" value="HAD-like"/>
    <property type="match status" value="1"/>
</dbReference>
<dbReference type="OMA" id="RCTRFEC"/>
<dbReference type="Pfam" id="PF03031">
    <property type="entry name" value="NIF"/>
    <property type="match status" value="1"/>
</dbReference>
<dbReference type="PROSITE" id="PS50969">
    <property type="entry name" value="FCP1"/>
    <property type="match status" value="1"/>
</dbReference>
<sequence>MGVDAASLNTSNTSAITFFITILGILLVGTLLRFRRRLRYITNKLCYELFLSKYLHGDYMTSCSKRKLTLVKKKTLVLDLDETLMTSVFVKKGVKGGRGSQKKCKWHYVPVDFEFNLHDSTVKVYKRPFVDHFLDQVSKWFDIVVFTAGTEPYATPIIDYLDGGRNILGHRLFRDKCVTVQGFNAKFVSIVNDDKANVILLDNSIPECCFNMDNSIPIFDYIIGDWDTELLNLLPFLDAIRFAGDVRSVLKRCKRLNTLDLYLQKPHRNIKSKN</sequence>
<keyword evidence="1" id="KW-0812">Transmembrane</keyword>
<dbReference type="STRING" id="7234.B4G8S3"/>
<dbReference type="InterPro" id="IPR036412">
    <property type="entry name" value="HAD-like_sf"/>
</dbReference>
<keyword evidence="4" id="KW-1185">Reference proteome</keyword>
<dbReference type="InterPro" id="IPR023214">
    <property type="entry name" value="HAD_sf"/>
</dbReference>
<keyword evidence="1" id="KW-0472">Membrane</keyword>
<dbReference type="GO" id="GO:0016791">
    <property type="term" value="F:phosphatase activity"/>
    <property type="evidence" value="ECO:0007669"/>
    <property type="project" value="InterPro"/>
</dbReference>
<dbReference type="InterPro" id="IPR050365">
    <property type="entry name" value="TIM50"/>
</dbReference>
<dbReference type="eggNOG" id="KOG1605">
    <property type="taxonomic scope" value="Eukaryota"/>
</dbReference>
<dbReference type="InterPro" id="IPR011948">
    <property type="entry name" value="Dullard_phosphatase"/>
</dbReference>
<dbReference type="CDD" id="cd07521">
    <property type="entry name" value="HAD_FCP1-like"/>
    <property type="match status" value="1"/>
</dbReference>
<dbReference type="HOGENOM" id="CLU_020262_4_3_1"/>
<protein>
    <submittedName>
        <fullName evidence="3">GL19342</fullName>
    </submittedName>
</protein>
<name>B4G8S3_DROPE</name>
<dbReference type="EMBL" id="CH479180">
    <property type="protein sequence ID" value="EDW28753.1"/>
    <property type="molecule type" value="Genomic_DNA"/>
</dbReference>
<feature type="transmembrane region" description="Helical" evidence="1">
    <location>
        <begin position="15"/>
        <end position="34"/>
    </location>
</feature>
<reference evidence="3 4" key="1">
    <citation type="journal article" date="2007" name="Nature">
        <title>Evolution of genes and genomes on the Drosophila phylogeny.</title>
        <authorList>
            <consortium name="Drosophila 12 Genomes Consortium"/>
            <person name="Clark A.G."/>
            <person name="Eisen M.B."/>
            <person name="Smith D.R."/>
            <person name="Bergman C.M."/>
            <person name="Oliver B."/>
            <person name="Markow T.A."/>
            <person name="Kaufman T.C."/>
            <person name="Kellis M."/>
            <person name="Gelbart W."/>
            <person name="Iyer V.N."/>
            <person name="Pollard D.A."/>
            <person name="Sackton T.B."/>
            <person name="Larracuente A.M."/>
            <person name="Singh N.D."/>
            <person name="Abad J.P."/>
            <person name="Abt D.N."/>
            <person name="Adryan B."/>
            <person name="Aguade M."/>
            <person name="Akashi H."/>
            <person name="Anderson W.W."/>
            <person name="Aquadro C.F."/>
            <person name="Ardell D.H."/>
            <person name="Arguello R."/>
            <person name="Artieri C.G."/>
            <person name="Barbash D.A."/>
            <person name="Barker D."/>
            <person name="Barsanti P."/>
            <person name="Batterham P."/>
            <person name="Batzoglou S."/>
            <person name="Begun D."/>
            <person name="Bhutkar A."/>
            <person name="Blanco E."/>
            <person name="Bosak S.A."/>
            <person name="Bradley R.K."/>
            <person name="Brand A.D."/>
            <person name="Brent M.R."/>
            <person name="Brooks A.N."/>
            <person name="Brown R.H."/>
            <person name="Butlin R.K."/>
            <person name="Caggese C."/>
            <person name="Calvi B.R."/>
            <person name="Bernardo de Carvalho A."/>
            <person name="Caspi A."/>
            <person name="Castrezana S."/>
            <person name="Celniker S.E."/>
            <person name="Chang J.L."/>
            <person name="Chapple C."/>
            <person name="Chatterji S."/>
            <person name="Chinwalla A."/>
            <person name="Civetta A."/>
            <person name="Clifton S.W."/>
            <person name="Comeron J.M."/>
            <person name="Costello J.C."/>
            <person name="Coyne J.A."/>
            <person name="Daub J."/>
            <person name="David R.G."/>
            <person name="Delcher A.L."/>
            <person name="Delehaunty K."/>
            <person name="Do C.B."/>
            <person name="Ebling H."/>
            <person name="Edwards K."/>
            <person name="Eickbush T."/>
            <person name="Evans J.D."/>
            <person name="Filipski A."/>
            <person name="Findeiss S."/>
            <person name="Freyhult E."/>
            <person name="Fulton L."/>
            <person name="Fulton R."/>
            <person name="Garcia A.C."/>
            <person name="Gardiner A."/>
            <person name="Garfield D.A."/>
            <person name="Garvin B.E."/>
            <person name="Gibson G."/>
            <person name="Gilbert D."/>
            <person name="Gnerre S."/>
            <person name="Godfrey J."/>
            <person name="Good R."/>
            <person name="Gotea V."/>
            <person name="Gravely B."/>
            <person name="Greenberg A.J."/>
            <person name="Griffiths-Jones S."/>
            <person name="Gross S."/>
            <person name="Guigo R."/>
            <person name="Gustafson E.A."/>
            <person name="Haerty W."/>
            <person name="Hahn M.W."/>
            <person name="Halligan D.L."/>
            <person name="Halpern A.L."/>
            <person name="Halter G.M."/>
            <person name="Han M.V."/>
            <person name="Heger A."/>
            <person name="Hillier L."/>
            <person name="Hinrichs A.S."/>
            <person name="Holmes I."/>
            <person name="Hoskins R.A."/>
            <person name="Hubisz M.J."/>
            <person name="Hultmark D."/>
            <person name="Huntley M.A."/>
            <person name="Jaffe D.B."/>
            <person name="Jagadeeshan S."/>
            <person name="Jeck W.R."/>
            <person name="Johnson J."/>
            <person name="Jones C.D."/>
            <person name="Jordan W.C."/>
            <person name="Karpen G.H."/>
            <person name="Kataoka E."/>
            <person name="Keightley P.D."/>
            <person name="Kheradpour P."/>
            <person name="Kirkness E.F."/>
            <person name="Koerich L.B."/>
            <person name="Kristiansen K."/>
            <person name="Kudrna D."/>
            <person name="Kulathinal R.J."/>
            <person name="Kumar S."/>
            <person name="Kwok R."/>
            <person name="Lander E."/>
            <person name="Langley C.H."/>
            <person name="Lapoint R."/>
            <person name="Lazzaro B.P."/>
            <person name="Lee S.J."/>
            <person name="Levesque L."/>
            <person name="Li R."/>
            <person name="Lin C.F."/>
            <person name="Lin M.F."/>
            <person name="Lindblad-Toh K."/>
            <person name="Llopart A."/>
            <person name="Long M."/>
            <person name="Low L."/>
            <person name="Lozovsky E."/>
            <person name="Lu J."/>
            <person name="Luo M."/>
            <person name="Machado C.A."/>
            <person name="Makalowski W."/>
            <person name="Marzo M."/>
            <person name="Matsuda M."/>
            <person name="Matzkin L."/>
            <person name="McAllister B."/>
            <person name="McBride C.S."/>
            <person name="McKernan B."/>
            <person name="McKernan K."/>
            <person name="Mendez-Lago M."/>
            <person name="Minx P."/>
            <person name="Mollenhauer M.U."/>
            <person name="Montooth K."/>
            <person name="Mount S.M."/>
            <person name="Mu X."/>
            <person name="Myers E."/>
            <person name="Negre B."/>
            <person name="Newfeld S."/>
            <person name="Nielsen R."/>
            <person name="Noor M.A."/>
            <person name="O'Grady P."/>
            <person name="Pachter L."/>
            <person name="Papaceit M."/>
            <person name="Parisi M.J."/>
            <person name="Parisi M."/>
            <person name="Parts L."/>
            <person name="Pedersen J.S."/>
            <person name="Pesole G."/>
            <person name="Phillippy A.M."/>
            <person name="Ponting C.P."/>
            <person name="Pop M."/>
            <person name="Porcelli D."/>
            <person name="Powell J.R."/>
            <person name="Prohaska S."/>
            <person name="Pruitt K."/>
            <person name="Puig M."/>
            <person name="Quesneville H."/>
            <person name="Ram K.R."/>
            <person name="Rand D."/>
            <person name="Rasmussen M.D."/>
            <person name="Reed L.K."/>
            <person name="Reenan R."/>
            <person name="Reily A."/>
            <person name="Remington K.A."/>
            <person name="Rieger T.T."/>
            <person name="Ritchie M.G."/>
            <person name="Robin C."/>
            <person name="Rogers Y.H."/>
            <person name="Rohde C."/>
            <person name="Rozas J."/>
            <person name="Rubenfield M.J."/>
            <person name="Ruiz A."/>
            <person name="Russo S."/>
            <person name="Salzberg S.L."/>
            <person name="Sanchez-Gracia A."/>
            <person name="Saranga D.J."/>
            <person name="Sato H."/>
            <person name="Schaeffer S.W."/>
            <person name="Schatz M.C."/>
            <person name="Schlenke T."/>
            <person name="Schwartz R."/>
            <person name="Segarra C."/>
            <person name="Singh R.S."/>
            <person name="Sirot L."/>
            <person name="Sirota M."/>
            <person name="Sisneros N.B."/>
            <person name="Smith C.D."/>
            <person name="Smith T.F."/>
            <person name="Spieth J."/>
            <person name="Stage D.E."/>
            <person name="Stark A."/>
            <person name="Stephan W."/>
            <person name="Strausberg R.L."/>
            <person name="Strempel S."/>
            <person name="Sturgill D."/>
            <person name="Sutton G."/>
            <person name="Sutton G.G."/>
            <person name="Tao W."/>
            <person name="Teichmann S."/>
            <person name="Tobari Y.N."/>
            <person name="Tomimura Y."/>
            <person name="Tsolas J.M."/>
            <person name="Valente V.L."/>
            <person name="Venter E."/>
            <person name="Venter J.C."/>
            <person name="Vicario S."/>
            <person name="Vieira F.G."/>
            <person name="Vilella A.J."/>
            <person name="Villasante A."/>
            <person name="Walenz B."/>
            <person name="Wang J."/>
            <person name="Wasserman M."/>
            <person name="Watts T."/>
            <person name="Wilson D."/>
            <person name="Wilson R.K."/>
            <person name="Wing R.A."/>
            <person name="Wolfner M.F."/>
            <person name="Wong A."/>
            <person name="Wong G.K."/>
            <person name="Wu C.I."/>
            <person name="Wu G."/>
            <person name="Yamamoto D."/>
            <person name="Yang H.P."/>
            <person name="Yang S.P."/>
            <person name="Yorke J.A."/>
            <person name="Yoshida K."/>
            <person name="Zdobnov E."/>
            <person name="Zhang P."/>
            <person name="Zhang Y."/>
            <person name="Zimin A.V."/>
            <person name="Baldwin J."/>
            <person name="Abdouelleil A."/>
            <person name="Abdulkadir J."/>
            <person name="Abebe A."/>
            <person name="Abera B."/>
            <person name="Abreu J."/>
            <person name="Acer S.C."/>
            <person name="Aftuck L."/>
            <person name="Alexander A."/>
            <person name="An P."/>
            <person name="Anderson E."/>
            <person name="Anderson S."/>
            <person name="Arachi H."/>
            <person name="Azer M."/>
            <person name="Bachantsang P."/>
            <person name="Barry A."/>
            <person name="Bayul T."/>
            <person name="Berlin A."/>
            <person name="Bessette D."/>
            <person name="Bloom T."/>
            <person name="Blye J."/>
            <person name="Boguslavskiy L."/>
            <person name="Bonnet C."/>
            <person name="Boukhgalter B."/>
            <person name="Bourzgui I."/>
            <person name="Brown A."/>
            <person name="Cahill P."/>
            <person name="Channer S."/>
            <person name="Cheshatsang Y."/>
            <person name="Chuda L."/>
            <person name="Citroen M."/>
            <person name="Collymore A."/>
            <person name="Cooke P."/>
            <person name="Costello M."/>
            <person name="D'Aco K."/>
            <person name="Daza R."/>
            <person name="De Haan G."/>
            <person name="DeGray S."/>
            <person name="DeMaso C."/>
            <person name="Dhargay N."/>
            <person name="Dooley K."/>
            <person name="Dooley E."/>
            <person name="Doricent M."/>
            <person name="Dorje P."/>
            <person name="Dorjee K."/>
            <person name="Dupes A."/>
            <person name="Elong R."/>
            <person name="Falk J."/>
            <person name="Farina A."/>
            <person name="Faro S."/>
            <person name="Ferguson D."/>
            <person name="Fisher S."/>
            <person name="Foley C.D."/>
            <person name="Franke A."/>
            <person name="Friedrich D."/>
            <person name="Gadbois L."/>
            <person name="Gearin G."/>
            <person name="Gearin C.R."/>
            <person name="Giannoukos G."/>
            <person name="Goode T."/>
            <person name="Graham J."/>
            <person name="Grandbois E."/>
            <person name="Grewal S."/>
            <person name="Gyaltsen K."/>
            <person name="Hafez N."/>
            <person name="Hagos B."/>
            <person name="Hall J."/>
            <person name="Henson C."/>
            <person name="Hollinger A."/>
            <person name="Honan T."/>
            <person name="Huard M.D."/>
            <person name="Hughes L."/>
            <person name="Hurhula B."/>
            <person name="Husby M.E."/>
            <person name="Kamat A."/>
            <person name="Kanga B."/>
            <person name="Kashin S."/>
            <person name="Khazanovich D."/>
            <person name="Kisner P."/>
            <person name="Lance K."/>
            <person name="Lara M."/>
            <person name="Lee W."/>
            <person name="Lennon N."/>
            <person name="Letendre F."/>
            <person name="LeVine R."/>
            <person name="Lipovsky A."/>
            <person name="Liu X."/>
            <person name="Liu J."/>
            <person name="Liu S."/>
            <person name="Lokyitsang T."/>
            <person name="Lokyitsang Y."/>
            <person name="Lubonja R."/>
            <person name="Lui A."/>
            <person name="MacDonald P."/>
            <person name="Magnisalis V."/>
            <person name="Maru K."/>
            <person name="Matthews C."/>
            <person name="McCusker W."/>
            <person name="McDonough S."/>
            <person name="Mehta T."/>
            <person name="Meldrim J."/>
            <person name="Meneus L."/>
            <person name="Mihai O."/>
            <person name="Mihalev A."/>
            <person name="Mihova T."/>
            <person name="Mittelman R."/>
            <person name="Mlenga V."/>
            <person name="Montmayeur A."/>
            <person name="Mulrain L."/>
            <person name="Navidi A."/>
            <person name="Naylor J."/>
            <person name="Negash T."/>
            <person name="Nguyen T."/>
            <person name="Nguyen N."/>
            <person name="Nicol R."/>
            <person name="Norbu C."/>
            <person name="Norbu N."/>
            <person name="Novod N."/>
            <person name="O'Neill B."/>
            <person name="Osman S."/>
            <person name="Markiewicz E."/>
            <person name="Oyono O.L."/>
            <person name="Patti C."/>
            <person name="Phunkhang P."/>
            <person name="Pierre F."/>
            <person name="Priest M."/>
            <person name="Raghuraman S."/>
            <person name="Rege F."/>
            <person name="Reyes R."/>
            <person name="Rise C."/>
            <person name="Rogov P."/>
            <person name="Ross K."/>
            <person name="Ryan E."/>
            <person name="Settipalli S."/>
            <person name="Shea T."/>
            <person name="Sherpa N."/>
            <person name="Shi L."/>
            <person name="Shih D."/>
            <person name="Sparrow T."/>
            <person name="Spaulding J."/>
            <person name="Stalker J."/>
            <person name="Stange-Thomann N."/>
            <person name="Stavropoulos S."/>
            <person name="Stone C."/>
            <person name="Strader C."/>
            <person name="Tesfaye S."/>
            <person name="Thomson T."/>
            <person name="Thoulutsang Y."/>
            <person name="Thoulutsang D."/>
            <person name="Topham K."/>
            <person name="Topping I."/>
            <person name="Tsamla T."/>
            <person name="Vassiliev H."/>
            <person name="Vo A."/>
            <person name="Wangchuk T."/>
            <person name="Wangdi T."/>
            <person name="Weiand M."/>
            <person name="Wilkinson J."/>
            <person name="Wilson A."/>
            <person name="Yadav S."/>
            <person name="Young G."/>
            <person name="Yu Q."/>
            <person name="Zembek L."/>
            <person name="Zhong D."/>
            <person name="Zimmer A."/>
            <person name="Zwirko Z."/>
            <person name="Jaffe D.B."/>
            <person name="Alvarez P."/>
            <person name="Brockman W."/>
            <person name="Butler J."/>
            <person name="Chin C."/>
            <person name="Gnerre S."/>
            <person name="Grabherr M."/>
            <person name="Kleber M."/>
            <person name="Mauceli E."/>
            <person name="MacCallum I."/>
        </authorList>
    </citation>
    <scope>NUCLEOTIDE SEQUENCE [LARGE SCALE GENOMIC DNA]</scope>
    <source>
        <strain evidence="4">MSH-3 / Tucson 14011-0111.49</strain>
    </source>
</reference>
<dbReference type="InterPro" id="IPR004274">
    <property type="entry name" value="FCP1_dom"/>
</dbReference>
<gene>
    <name evidence="3" type="primary">Dper\GL19342</name>
    <name evidence="3" type="ORF">Dper_GL19342</name>
</gene>